<name>A0A7S0RYI9_9CHLO</name>
<dbReference type="PANTHER" id="PTHR36018">
    <property type="entry name" value="OS09G0481800 PROTEIN"/>
    <property type="match status" value="1"/>
</dbReference>
<sequence length="232" mass="25642">MTMLLNSSLSLARRESLALQQVTRKMTCSSFVKQVSRPLPKYLASRAPSKPCCLLGIDARAFRSGLRRSRSFALQIGRRVDAPTAFETLDCTEENVYQVVAEFREAGWFMFGIHPQCANIGITGDIVVKEVDGPFVTVALTGKFWHRRATVLEQCASYLVARIPEVLEVNVSSPDELEDVIRDEATGEVMMDRMSPDYNGDRGTLMYQGIDPDLRGPFGDLGGFSAGGSMFT</sequence>
<accession>A0A7S0RYI9</accession>
<dbReference type="InterPro" id="IPR034904">
    <property type="entry name" value="FSCA_dom_sf"/>
</dbReference>
<gene>
    <name evidence="1" type="ORF">POBO1169_LOCUS19604</name>
</gene>
<dbReference type="EMBL" id="HBFA01039255">
    <property type="protein sequence ID" value="CAD8690512.1"/>
    <property type="molecule type" value="Transcribed_RNA"/>
</dbReference>
<proteinExistence type="predicted"/>
<evidence type="ECO:0000313" key="1">
    <source>
        <dbReference type="EMBL" id="CAD8690512.1"/>
    </source>
</evidence>
<dbReference type="Gene3D" id="3.30.300.130">
    <property type="entry name" value="Fe-S cluster assembly (FSCA)"/>
    <property type="match status" value="1"/>
</dbReference>
<organism evidence="1">
    <name type="scientific">Pyramimonas obovata</name>
    <dbReference type="NCBI Taxonomy" id="1411642"/>
    <lineage>
        <taxon>Eukaryota</taxon>
        <taxon>Viridiplantae</taxon>
        <taxon>Chlorophyta</taxon>
        <taxon>Pyramimonadophyceae</taxon>
        <taxon>Pyramimonadales</taxon>
        <taxon>Pyramimonadaceae</taxon>
        <taxon>Pyramimonas</taxon>
        <taxon>Pyramimonas incertae sedis</taxon>
    </lineage>
</organism>
<protein>
    <submittedName>
        <fullName evidence="1">Uncharacterized protein</fullName>
    </submittedName>
</protein>
<reference evidence="1" key="1">
    <citation type="submission" date="2021-01" db="EMBL/GenBank/DDBJ databases">
        <authorList>
            <person name="Corre E."/>
            <person name="Pelletier E."/>
            <person name="Niang G."/>
            <person name="Scheremetjew M."/>
            <person name="Finn R."/>
            <person name="Kale V."/>
            <person name="Holt S."/>
            <person name="Cochrane G."/>
            <person name="Meng A."/>
            <person name="Brown T."/>
            <person name="Cohen L."/>
        </authorList>
    </citation>
    <scope>NUCLEOTIDE SEQUENCE</scope>
    <source>
        <strain evidence="1">CCMP722</strain>
    </source>
</reference>
<dbReference type="AlphaFoldDB" id="A0A7S0RYI9"/>
<dbReference type="PANTHER" id="PTHR36018:SF1">
    <property type="entry name" value="OS09G0481800 PROTEIN"/>
    <property type="match status" value="1"/>
</dbReference>